<reference evidence="2 3" key="1">
    <citation type="submission" date="2017-08" db="EMBL/GenBank/DDBJ databases">
        <title>USMARCv1.0.</title>
        <authorList>
            <person name="Hannum G.I."/>
            <person name="Koren S."/>
            <person name="Schroeder S.G."/>
            <person name="Chin S.C."/>
            <person name="Nonneman D.J."/>
            <person name="Becker S.A."/>
            <person name="Rosen B.D."/>
            <person name="Bickhart D.M."/>
            <person name="Putnam N.H."/>
            <person name="Green R.E."/>
            <person name="Tuggle C.K."/>
            <person name="Liu H."/>
            <person name="Rohrer G.A."/>
            <person name="Warr A."/>
            <person name="Hall R."/>
            <person name="Kim K."/>
            <person name="Hume D.A."/>
            <person name="Talbot R."/>
            <person name="Chow W."/>
            <person name="Howe K."/>
            <person name="Schwartz A.S."/>
            <person name="Watson M."/>
            <person name="Archibald A.L."/>
            <person name="Phillippy A.M."/>
            <person name="Smith T.P.L."/>
        </authorList>
    </citation>
    <scope>NUCLEOTIDE SEQUENCE [LARGE SCALE GENOMIC DNA]</scope>
</reference>
<evidence type="ECO:0000313" key="2">
    <source>
        <dbReference type="Ensembl" id="ENSSSCP00070044643.1"/>
    </source>
</evidence>
<keyword evidence="1" id="KW-0812">Transmembrane</keyword>
<feature type="transmembrane region" description="Helical" evidence="1">
    <location>
        <begin position="6"/>
        <end position="23"/>
    </location>
</feature>
<sequence length="135" mass="15299">MVAILTSVRCYLIVVLICISLIIRDTENFFICLLAIRMSSLEMYLFRSSTHFSIGFGVFLLLSHMSCLYILKIRPLSTASLAKIFSHSLGSLFVFVFFLMISFAVKKILSLIRSHWFICVFIVIILGSGSSKMLL</sequence>
<evidence type="ECO:0000256" key="1">
    <source>
        <dbReference type="SAM" id="Phobius"/>
    </source>
</evidence>
<keyword evidence="1" id="KW-1133">Transmembrane helix</keyword>
<organism evidence="2 3">
    <name type="scientific">Sus scrofa</name>
    <name type="common">Pig</name>
    <dbReference type="NCBI Taxonomy" id="9823"/>
    <lineage>
        <taxon>Eukaryota</taxon>
        <taxon>Metazoa</taxon>
        <taxon>Chordata</taxon>
        <taxon>Craniata</taxon>
        <taxon>Vertebrata</taxon>
        <taxon>Euteleostomi</taxon>
        <taxon>Mammalia</taxon>
        <taxon>Eutheria</taxon>
        <taxon>Laurasiatheria</taxon>
        <taxon>Artiodactyla</taxon>
        <taxon>Suina</taxon>
        <taxon>Suidae</taxon>
        <taxon>Sus</taxon>
    </lineage>
</organism>
<reference evidence="2" key="2">
    <citation type="submission" date="2025-08" db="UniProtKB">
        <authorList>
            <consortium name="Ensembl"/>
        </authorList>
    </citation>
    <scope>IDENTIFICATION</scope>
</reference>
<feature type="transmembrane region" description="Helical" evidence="1">
    <location>
        <begin position="111"/>
        <end position="129"/>
    </location>
</feature>
<evidence type="ECO:0000313" key="3">
    <source>
        <dbReference type="Proteomes" id="UP000314985"/>
    </source>
</evidence>
<feature type="transmembrane region" description="Helical" evidence="1">
    <location>
        <begin position="84"/>
        <end position="105"/>
    </location>
</feature>
<feature type="transmembrane region" description="Helical" evidence="1">
    <location>
        <begin position="52"/>
        <end position="72"/>
    </location>
</feature>
<dbReference type="Proteomes" id="UP000314985">
    <property type="component" value="Chromosome 1"/>
</dbReference>
<accession>A0A4X1VTX7</accession>
<name>A0A4X1VTX7_PIG</name>
<keyword evidence="1" id="KW-0472">Membrane</keyword>
<dbReference type="Ensembl" id="ENSSSCT00070052718.1">
    <property type="protein sequence ID" value="ENSSSCP00070044643.1"/>
    <property type="gene ID" value="ENSSSCG00070026304.1"/>
</dbReference>
<protein>
    <submittedName>
        <fullName evidence="2">Uncharacterized protein</fullName>
    </submittedName>
</protein>
<dbReference type="AlphaFoldDB" id="A0A4X1VTX7"/>
<proteinExistence type="predicted"/>